<reference evidence="2" key="1">
    <citation type="submission" date="2023-04" db="EMBL/GenBank/DDBJ databases">
        <title>A new Streptococcus species isolated from the patient with bacteremia.</title>
        <authorList>
            <person name="Chen Y.-S."/>
            <person name="Lee C.-Y."/>
            <person name="Chan C.-K."/>
        </authorList>
    </citation>
    <scope>NUCLEOTIDE SEQUENCE</scope>
    <source>
        <strain evidence="2">ST22-14</strain>
    </source>
</reference>
<keyword evidence="1" id="KW-0812">Transmembrane</keyword>
<protein>
    <submittedName>
        <fullName evidence="2">DUF805 domain-containing protein</fullName>
    </submittedName>
</protein>
<organism evidence="2 3">
    <name type="scientific">Streptococcus taonis</name>
    <dbReference type="NCBI Taxonomy" id="3041623"/>
    <lineage>
        <taxon>Bacteria</taxon>
        <taxon>Bacillati</taxon>
        <taxon>Bacillota</taxon>
        <taxon>Bacilli</taxon>
        <taxon>Lactobacillales</taxon>
        <taxon>Streptococcaceae</taxon>
        <taxon>Streptococcus</taxon>
    </lineage>
</organism>
<dbReference type="Proteomes" id="UP001160991">
    <property type="component" value="Unassembled WGS sequence"/>
</dbReference>
<name>A0ABT6PEF1_9STRE</name>
<dbReference type="InterPro" id="IPR008523">
    <property type="entry name" value="DUF805"/>
</dbReference>
<evidence type="ECO:0000313" key="2">
    <source>
        <dbReference type="EMBL" id="MDI1474373.1"/>
    </source>
</evidence>
<dbReference type="RefSeq" id="WP_281335393.1">
    <property type="nucleotide sequence ID" value="NZ_JARZZP010000010.1"/>
</dbReference>
<feature type="transmembrane region" description="Helical" evidence="1">
    <location>
        <begin position="24"/>
        <end position="44"/>
    </location>
</feature>
<evidence type="ECO:0000256" key="1">
    <source>
        <dbReference type="SAM" id="Phobius"/>
    </source>
</evidence>
<accession>A0ABT6PEF1</accession>
<dbReference type="EMBL" id="JARZZP010000010">
    <property type="protein sequence ID" value="MDI1474373.1"/>
    <property type="molecule type" value="Genomic_DNA"/>
</dbReference>
<feature type="transmembrane region" description="Helical" evidence="1">
    <location>
        <begin position="56"/>
        <end position="79"/>
    </location>
</feature>
<feature type="transmembrane region" description="Helical" evidence="1">
    <location>
        <begin position="91"/>
        <end position="112"/>
    </location>
</feature>
<keyword evidence="3" id="KW-1185">Reference proteome</keyword>
<sequence length="137" mass="15842">MIQAYKNFFKGYADFTGRSTRSDFWWVWLMNSILFLPLYIFYFQMAWNDAGETDPILGVAIISIYMILGIVFFTPSLAVKVRRLRDAGLHWALIFLYFVPMGGIALLVLLAMPSKEVEIVTINRSKEVEIEEVSPFE</sequence>
<keyword evidence="1" id="KW-0472">Membrane</keyword>
<proteinExistence type="predicted"/>
<dbReference type="Pfam" id="PF05656">
    <property type="entry name" value="DUF805"/>
    <property type="match status" value="1"/>
</dbReference>
<keyword evidence="1" id="KW-1133">Transmembrane helix</keyword>
<comment type="caution">
    <text evidence="2">The sequence shown here is derived from an EMBL/GenBank/DDBJ whole genome shotgun (WGS) entry which is preliminary data.</text>
</comment>
<dbReference type="PANTHER" id="PTHR34980:SF2">
    <property type="entry name" value="INNER MEMBRANE PROTEIN YHAH-RELATED"/>
    <property type="match status" value="1"/>
</dbReference>
<gene>
    <name evidence="2" type="ORF">QEZ38_06650</name>
</gene>
<dbReference type="PANTHER" id="PTHR34980">
    <property type="entry name" value="INNER MEMBRANE PROTEIN-RELATED-RELATED"/>
    <property type="match status" value="1"/>
</dbReference>
<evidence type="ECO:0000313" key="3">
    <source>
        <dbReference type="Proteomes" id="UP001160991"/>
    </source>
</evidence>